<evidence type="ECO:0000313" key="2">
    <source>
        <dbReference type="EMBL" id="VFU36754.1"/>
    </source>
</evidence>
<reference evidence="2" key="1">
    <citation type="submission" date="2019-03" db="EMBL/GenBank/DDBJ databases">
        <authorList>
            <person name="Mank J."/>
            <person name="Almeida P."/>
        </authorList>
    </citation>
    <scope>NUCLEOTIDE SEQUENCE</scope>
    <source>
        <strain evidence="2">78183</strain>
    </source>
</reference>
<feature type="transmembrane region" description="Helical" evidence="1">
    <location>
        <begin position="88"/>
        <end position="107"/>
    </location>
</feature>
<sequence length="123" mass="14379">MPPEREIMQRKRRKIEQDINLPVTLTSTREHVPLQSAVGVETARTMIQVMKHQMILRGNIPGNDALHHHLSDLAEGTHMSEFHFSYRISYIYTSLPILIFIFFLWYYCETTTCPSFNEHGTSE</sequence>
<keyword evidence="1" id="KW-0472">Membrane</keyword>
<gene>
    <name evidence="2" type="ORF">SVIM_LOCUS188426</name>
</gene>
<organism evidence="2">
    <name type="scientific">Salix viminalis</name>
    <name type="common">Common osier</name>
    <name type="synonym">Basket willow</name>
    <dbReference type="NCBI Taxonomy" id="40686"/>
    <lineage>
        <taxon>Eukaryota</taxon>
        <taxon>Viridiplantae</taxon>
        <taxon>Streptophyta</taxon>
        <taxon>Embryophyta</taxon>
        <taxon>Tracheophyta</taxon>
        <taxon>Spermatophyta</taxon>
        <taxon>Magnoliopsida</taxon>
        <taxon>eudicotyledons</taxon>
        <taxon>Gunneridae</taxon>
        <taxon>Pentapetalae</taxon>
        <taxon>rosids</taxon>
        <taxon>fabids</taxon>
        <taxon>Malpighiales</taxon>
        <taxon>Salicaceae</taxon>
        <taxon>Saliceae</taxon>
        <taxon>Salix</taxon>
    </lineage>
</organism>
<protein>
    <submittedName>
        <fullName evidence="2">Uncharacterized protein</fullName>
    </submittedName>
</protein>
<accession>A0A6N2L7T8</accession>
<dbReference type="EMBL" id="CAADRP010001158">
    <property type="protein sequence ID" value="VFU36754.1"/>
    <property type="molecule type" value="Genomic_DNA"/>
</dbReference>
<keyword evidence="1" id="KW-0812">Transmembrane</keyword>
<dbReference type="AlphaFoldDB" id="A0A6N2L7T8"/>
<evidence type="ECO:0000256" key="1">
    <source>
        <dbReference type="SAM" id="Phobius"/>
    </source>
</evidence>
<keyword evidence="1" id="KW-1133">Transmembrane helix</keyword>
<proteinExistence type="predicted"/>
<name>A0A6N2L7T8_SALVM</name>